<protein>
    <submittedName>
        <fullName evidence="4">Amidohydrolase family protein</fullName>
    </submittedName>
</protein>
<evidence type="ECO:0000313" key="5">
    <source>
        <dbReference type="Proteomes" id="UP000473525"/>
    </source>
</evidence>
<dbReference type="EMBL" id="WSEK01000004">
    <property type="protein sequence ID" value="MVQ49673.1"/>
    <property type="molecule type" value="Genomic_DNA"/>
</dbReference>
<accession>A0A6L6XSB6</accession>
<organism evidence="4 5">
    <name type="scientific">Nocardioides agri</name>
    <dbReference type="NCBI Taxonomy" id="2682843"/>
    <lineage>
        <taxon>Bacteria</taxon>
        <taxon>Bacillati</taxon>
        <taxon>Actinomycetota</taxon>
        <taxon>Actinomycetes</taxon>
        <taxon>Propionibacteriales</taxon>
        <taxon>Nocardioidaceae</taxon>
        <taxon>Nocardioides</taxon>
    </lineage>
</organism>
<dbReference type="InterPro" id="IPR006680">
    <property type="entry name" value="Amidohydro-rel"/>
</dbReference>
<evidence type="ECO:0000313" key="4">
    <source>
        <dbReference type="EMBL" id="MVQ49673.1"/>
    </source>
</evidence>
<dbReference type="AlphaFoldDB" id="A0A6L6XSB6"/>
<dbReference type="Proteomes" id="UP000473525">
    <property type="component" value="Unassembled WGS sequence"/>
</dbReference>
<name>A0A6L6XSB6_9ACTN</name>
<feature type="domain" description="Amidohydrolase-related" evidence="3">
    <location>
        <begin position="4"/>
        <end position="302"/>
    </location>
</feature>
<reference evidence="4 5" key="1">
    <citation type="submission" date="2019-12" db="EMBL/GenBank/DDBJ databases">
        <authorList>
            <person name="Huq M.A."/>
        </authorList>
    </citation>
    <scope>NUCLEOTIDE SEQUENCE [LARGE SCALE GENOMIC DNA]</scope>
    <source>
        <strain evidence="4 5">MAH-18</strain>
    </source>
</reference>
<dbReference type="InterPro" id="IPR032466">
    <property type="entry name" value="Metal_Hydrolase"/>
</dbReference>
<dbReference type="PANTHER" id="PTHR11113:SF14">
    <property type="entry name" value="N-ACETYLGLUCOSAMINE-6-PHOSPHATE DEACETYLASE"/>
    <property type="match status" value="1"/>
</dbReference>
<proteinExistence type="inferred from homology"/>
<keyword evidence="5" id="KW-1185">Reference proteome</keyword>
<dbReference type="PANTHER" id="PTHR11113">
    <property type="entry name" value="N-ACETYLGLUCOSAMINE-6-PHOSPHATE DEACETYLASE"/>
    <property type="match status" value="1"/>
</dbReference>
<dbReference type="RefSeq" id="WP_157342457.1">
    <property type="nucleotide sequence ID" value="NZ_WSEK01000004.1"/>
</dbReference>
<evidence type="ECO:0000256" key="2">
    <source>
        <dbReference type="ARBA" id="ARBA00022801"/>
    </source>
</evidence>
<comment type="caution">
    <text evidence="4">The sequence shown here is derived from an EMBL/GenBank/DDBJ whole genome shotgun (WGS) entry which is preliminary data.</text>
</comment>
<evidence type="ECO:0000256" key="1">
    <source>
        <dbReference type="ARBA" id="ARBA00010716"/>
    </source>
</evidence>
<keyword evidence="2 4" id="KW-0378">Hydrolase</keyword>
<sequence length="311" mass="31726">MTSYPGLVDAQVNGAAGIDLTAEPHRLWEVAAALPAYGVVAFLPTVITSDPAAREQALATLAAGPPAGWAGAEPLGLHFEGPMIAPSRKGAHPEHWLRPPSLDLVDGWSREAGVLMVTVAPELPGALEVIERLTAEGVVVSVGHTAGDTAEVLAAIEAGARCVTHLGNAMAPVSPREPGPVGVALGGDDLVAGLIVDGHHLDPHFVRAAWRALGPARFLSVSDTTAALGMPDGPARLGDQDVVVADGTVRLADGTLAGSGASVLDCLRILVQQTGCSVSDAVATATSTPLALLGLPAREETIELTDDLELR</sequence>
<comment type="similarity">
    <text evidence="1">Belongs to the metallo-dependent hydrolases superfamily. NagA family.</text>
</comment>
<dbReference type="SUPFAM" id="SSF51556">
    <property type="entry name" value="Metallo-dependent hydrolases"/>
    <property type="match status" value="1"/>
</dbReference>
<dbReference type="GO" id="GO:0008448">
    <property type="term" value="F:N-acetylglucosamine-6-phosphate deacetylase activity"/>
    <property type="evidence" value="ECO:0007669"/>
    <property type="project" value="TreeGrafter"/>
</dbReference>
<dbReference type="Gene3D" id="3.20.20.140">
    <property type="entry name" value="Metal-dependent hydrolases"/>
    <property type="match status" value="1"/>
</dbReference>
<evidence type="ECO:0000259" key="3">
    <source>
        <dbReference type="Pfam" id="PF01979"/>
    </source>
</evidence>
<dbReference type="Pfam" id="PF01979">
    <property type="entry name" value="Amidohydro_1"/>
    <property type="match status" value="1"/>
</dbReference>
<dbReference type="GO" id="GO:0006046">
    <property type="term" value="P:N-acetylglucosamine catabolic process"/>
    <property type="evidence" value="ECO:0007669"/>
    <property type="project" value="TreeGrafter"/>
</dbReference>
<gene>
    <name evidence="4" type="ORF">GON03_10820</name>
</gene>